<sequence>MKGELRSLTTARGLAAWLVVFYHIRIGLPWLPEPLMAVARKGYLAVDFFFLLSGFVIYLSAHRGLLREGAAAVPAFLARRFARIYPLYAVILSGTVAFALLLTLTGRDTAGFPWAELPLHVAMMQNWGLTSSLSWNHPAWSISAEFAAYLLFPALMLWTPVSRARRPNLLAGMILLIAILFLWLRWDGQTTLGMDIPRHGLIRCLTEFGCGALLCAFWLRGRDCDRRALLLSLGGVALFWGLWLLTGVGSEIWAFPAGAACLILMLAHASNLRKNPLHWRPLVYLGEISYATYLAHFMAWIVFKIMFVEDAAAISPVLLAAFLSLLFLLSMLLHHGVEKPGRRWLTHPFPNWRRIMASDR</sequence>
<dbReference type="AlphaFoldDB" id="A0A0S3EUA8"/>
<organism evidence="3 4">
    <name type="scientific">Sphingobium baderi</name>
    <dbReference type="NCBI Taxonomy" id="1332080"/>
    <lineage>
        <taxon>Bacteria</taxon>
        <taxon>Pseudomonadati</taxon>
        <taxon>Pseudomonadota</taxon>
        <taxon>Alphaproteobacteria</taxon>
        <taxon>Sphingomonadales</taxon>
        <taxon>Sphingomonadaceae</taxon>
        <taxon>Sphingobium</taxon>
    </lineage>
</organism>
<evidence type="ECO:0000256" key="1">
    <source>
        <dbReference type="SAM" id="Phobius"/>
    </source>
</evidence>
<evidence type="ECO:0000313" key="3">
    <source>
        <dbReference type="EMBL" id="ALR18993.1"/>
    </source>
</evidence>
<feature type="transmembrane region" description="Helical" evidence="1">
    <location>
        <begin position="228"/>
        <end position="246"/>
    </location>
</feature>
<dbReference type="STRING" id="1332080.ATN00_00340"/>
<dbReference type="OrthoDB" id="9796461at2"/>
<proteinExistence type="predicted"/>
<feature type="transmembrane region" description="Helical" evidence="1">
    <location>
        <begin position="198"/>
        <end position="219"/>
    </location>
</feature>
<dbReference type="Proteomes" id="UP000056968">
    <property type="component" value="Chromosome"/>
</dbReference>
<dbReference type="GO" id="GO:0016020">
    <property type="term" value="C:membrane"/>
    <property type="evidence" value="ECO:0007669"/>
    <property type="project" value="TreeGrafter"/>
</dbReference>
<dbReference type="PANTHER" id="PTHR23028">
    <property type="entry name" value="ACETYLTRANSFERASE"/>
    <property type="match status" value="1"/>
</dbReference>
<dbReference type="RefSeq" id="WP_062060756.1">
    <property type="nucleotide sequence ID" value="NZ_CP013264.1"/>
</dbReference>
<dbReference type="InterPro" id="IPR050879">
    <property type="entry name" value="Acyltransferase_3"/>
</dbReference>
<feature type="transmembrane region" description="Helical" evidence="1">
    <location>
        <begin position="252"/>
        <end position="270"/>
    </location>
</feature>
<feature type="transmembrane region" description="Helical" evidence="1">
    <location>
        <begin position="43"/>
        <end position="61"/>
    </location>
</feature>
<feature type="transmembrane region" description="Helical" evidence="1">
    <location>
        <begin position="12"/>
        <end position="31"/>
    </location>
</feature>
<dbReference type="KEGG" id="sbd:ATN00_00340"/>
<feature type="transmembrane region" description="Helical" evidence="1">
    <location>
        <begin position="282"/>
        <end position="307"/>
    </location>
</feature>
<feature type="transmembrane region" description="Helical" evidence="1">
    <location>
        <begin position="313"/>
        <end position="333"/>
    </location>
</feature>
<name>A0A0S3EUA8_9SPHN</name>
<dbReference type="Pfam" id="PF01757">
    <property type="entry name" value="Acyl_transf_3"/>
    <property type="match status" value="1"/>
</dbReference>
<feature type="domain" description="Acyltransferase 3" evidence="2">
    <location>
        <begin position="7"/>
        <end position="332"/>
    </location>
</feature>
<dbReference type="PANTHER" id="PTHR23028:SF131">
    <property type="entry name" value="BLR2367 PROTEIN"/>
    <property type="match status" value="1"/>
</dbReference>
<protein>
    <recommendedName>
        <fullName evidence="2">Acyltransferase 3 domain-containing protein</fullName>
    </recommendedName>
</protein>
<reference evidence="3 4" key="1">
    <citation type="submission" date="2015-11" db="EMBL/GenBank/DDBJ databases">
        <title>A Two-component Flavoprotein Monooxygenase System MeaXY Responsible for para-Hydroxylation of 2-Methyl-6-ethylaniline and 2,6-Diethylaniline in Sphingobium baderi DE-13.</title>
        <authorList>
            <person name="Cheng M."/>
            <person name="Meng Q."/>
            <person name="Yang Y."/>
            <person name="Chu C."/>
            <person name="Yan X."/>
            <person name="He J."/>
            <person name="Li S."/>
        </authorList>
    </citation>
    <scope>NUCLEOTIDE SEQUENCE [LARGE SCALE GENOMIC DNA]</scope>
    <source>
        <strain evidence="3 4">DE-13</strain>
    </source>
</reference>
<feature type="transmembrane region" description="Helical" evidence="1">
    <location>
        <begin position="139"/>
        <end position="157"/>
    </location>
</feature>
<dbReference type="EMBL" id="CP013264">
    <property type="protein sequence ID" value="ALR18993.1"/>
    <property type="molecule type" value="Genomic_DNA"/>
</dbReference>
<keyword evidence="4" id="KW-1185">Reference proteome</keyword>
<evidence type="ECO:0000259" key="2">
    <source>
        <dbReference type="Pfam" id="PF01757"/>
    </source>
</evidence>
<keyword evidence="1" id="KW-0812">Transmembrane</keyword>
<keyword evidence="1" id="KW-0472">Membrane</keyword>
<feature type="transmembrane region" description="Helical" evidence="1">
    <location>
        <begin position="169"/>
        <end position="186"/>
    </location>
</feature>
<feature type="transmembrane region" description="Helical" evidence="1">
    <location>
        <begin position="82"/>
        <end position="104"/>
    </location>
</feature>
<keyword evidence="1" id="KW-1133">Transmembrane helix</keyword>
<accession>A0A0S3EUA8</accession>
<gene>
    <name evidence="3" type="ORF">ATN00_00340</name>
</gene>
<dbReference type="GO" id="GO:0016747">
    <property type="term" value="F:acyltransferase activity, transferring groups other than amino-acyl groups"/>
    <property type="evidence" value="ECO:0007669"/>
    <property type="project" value="InterPro"/>
</dbReference>
<dbReference type="InterPro" id="IPR002656">
    <property type="entry name" value="Acyl_transf_3_dom"/>
</dbReference>
<dbReference type="GO" id="GO:0000271">
    <property type="term" value="P:polysaccharide biosynthetic process"/>
    <property type="evidence" value="ECO:0007669"/>
    <property type="project" value="TreeGrafter"/>
</dbReference>
<evidence type="ECO:0000313" key="4">
    <source>
        <dbReference type="Proteomes" id="UP000056968"/>
    </source>
</evidence>